<evidence type="ECO:0000256" key="1">
    <source>
        <dbReference type="SAM" id="MobiDB-lite"/>
    </source>
</evidence>
<dbReference type="AlphaFoldDB" id="A0AAJ0LY80"/>
<feature type="region of interest" description="Disordered" evidence="1">
    <location>
        <begin position="414"/>
        <end position="438"/>
    </location>
</feature>
<protein>
    <submittedName>
        <fullName evidence="2">Uncharacterized protein</fullName>
    </submittedName>
</protein>
<gene>
    <name evidence="2" type="ORF">B0T15DRAFT_561565</name>
</gene>
<evidence type="ECO:0000313" key="2">
    <source>
        <dbReference type="EMBL" id="KAK3302059.1"/>
    </source>
</evidence>
<reference evidence="2" key="2">
    <citation type="submission" date="2023-06" db="EMBL/GenBank/DDBJ databases">
        <authorList>
            <consortium name="Lawrence Berkeley National Laboratory"/>
            <person name="Mondo S.J."/>
            <person name="Hensen N."/>
            <person name="Bonometti L."/>
            <person name="Westerberg I."/>
            <person name="Brannstrom I.O."/>
            <person name="Guillou S."/>
            <person name="Cros-Aarteil S."/>
            <person name="Calhoun S."/>
            <person name="Haridas S."/>
            <person name="Kuo A."/>
            <person name="Pangilinan J."/>
            <person name="Riley R."/>
            <person name="Labutti K."/>
            <person name="Andreopoulos B."/>
            <person name="Lipzen A."/>
            <person name="Chen C."/>
            <person name="Yanf M."/>
            <person name="Daum C."/>
            <person name="Ng V."/>
            <person name="Clum A."/>
            <person name="Steindorff A."/>
            <person name="Ohm R."/>
            <person name="Martin F."/>
            <person name="Silar P."/>
            <person name="Natvig D."/>
            <person name="Lalanne C."/>
            <person name="Gautier V."/>
            <person name="Ament-Velasquez S.L."/>
            <person name="Kruys A."/>
            <person name="Hutchinson M.I."/>
            <person name="Powell A.J."/>
            <person name="Barry K."/>
            <person name="Miller A.N."/>
            <person name="Grigoriev I.V."/>
            <person name="Debuchy R."/>
            <person name="Gladieux P."/>
            <person name="Thoren M.H."/>
            <person name="Johannesson H."/>
        </authorList>
    </citation>
    <scope>NUCLEOTIDE SEQUENCE</scope>
    <source>
        <strain evidence="2">CBS 333.67</strain>
    </source>
</reference>
<dbReference type="Proteomes" id="UP001273166">
    <property type="component" value="Unassembled WGS sequence"/>
</dbReference>
<dbReference type="GeneID" id="87889386"/>
<reference evidence="2" key="1">
    <citation type="journal article" date="2023" name="Mol. Phylogenet. Evol.">
        <title>Genome-scale phylogeny and comparative genomics of the fungal order Sordariales.</title>
        <authorList>
            <person name="Hensen N."/>
            <person name="Bonometti L."/>
            <person name="Westerberg I."/>
            <person name="Brannstrom I.O."/>
            <person name="Guillou S."/>
            <person name="Cros-Aarteil S."/>
            <person name="Calhoun S."/>
            <person name="Haridas S."/>
            <person name="Kuo A."/>
            <person name="Mondo S."/>
            <person name="Pangilinan J."/>
            <person name="Riley R."/>
            <person name="LaButti K."/>
            <person name="Andreopoulos B."/>
            <person name="Lipzen A."/>
            <person name="Chen C."/>
            <person name="Yan M."/>
            <person name="Daum C."/>
            <person name="Ng V."/>
            <person name="Clum A."/>
            <person name="Steindorff A."/>
            <person name="Ohm R.A."/>
            <person name="Martin F."/>
            <person name="Silar P."/>
            <person name="Natvig D.O."/>
            <person name="Lalanne C."/>
            <person name="Gautier V."/>
            <person name="Ament-Velasquez S.L."/>
            <person name="Kruys A."/>
            <person name="Hutchinson M.I."/>
            <person name="Powell A.J."/>
            <person name="Barry K."/>
            <person name="Miller A.N."/>
            <person name="Grigoriev I.V."/>
            <person name="Debuchy R."/>
            <person name="Gladieux P."/>
            <person name="Hiltunen Thoren M."/>
            <person name="Johannesson H."/>
        </authorList>
    </citation>
    <scope>NUCLEOTIDE SEQUENCE</scope>
    <source>
        <strain evidence="2">CBS 333.67</strain>
    </source>
</reference>
<proteinExistence type="predicted"/>
<dbReference type="EMBL" id="JAUDZG010000007">
    <property type="protein sequence ID" value="KAK3302059.1"/>
    <property type="molecule type" value="Genomic_DNA"/>
</dbReference>
<feature type="compositionally biased region" description="Low complexity" evidence="1">
    <location>
        <begin position="189"/>
        <end position="244"/>
    </location>
</feature>
<dbReference type="RefSeq" id="XP_062717839.1">
    <property type="nucleotide sequence ID" value="XM_062870557.1"/>
</dbReference>
<keyword evidence="3" id="KW-1185">Reference proteome</keyword>
<feature type="compositionally biased region" description="Polar residues" evidence="1">
    <location>
        <begin position="138"/>
        <end position="152"/>
    </location>
</feature>
<name>A0AAJ0LY80_9PEZI</name>
<comment type="caution">
    <text evidence="2">The sequence shown here is derived from an EMBL/GenBank/DDBJ whole genome shotgun (WGS) entry which is preliminary data.</text>
</comment>
<feature type="region of interest" description="Disordered" evidence="1">
    <location>
        <begin position="1"/>
        <end position="284"/>
    </location>
</feature>
<sequence>MSSAIPTSALSRTRSLRKPSTTPDATSASGESKRNVSPSRLPLKGQVQTSTASPAATRTSRSATTSAGTGTGTGTGTVKSSRPLSGVFSRITTSSSTRQREKDSPGPQASPPSRLARASSTRQSSTSTRPAAPGADSNVPSAARPTTSSGVPTSRRVASGVSTGSKPGHARAKSSVTALSGATTLRPPSQTSSASSSTTTATATADRSRPPLSSLGPSLRPKPKPQQQQAQGGQTTNNNNNTTTKLEPRPAFTTHQQHYSPAKSLAPKPLTSTFLAPPSPSKLPSNMALSAETARLQTELLQLHLLHRDAAATLEGWKRSAREKLRGRFEDVRLREEEVSRLESEVQEEGNAAALLEWGSLSLLPLPPLPPGESGLLFGSSNRLELLDEKVAMLDQVVTGLWSVVGERVMLARRQQQEQQEQEQEEQHPHQEGDGPPEGEVEEMVFIEELDASWKEECGALVRRLDEWRRVLRELPDPITIPASSTSSATSTAATTITEKGGEEEEQEGQRGNPSSLDRMLAGCRALVHGMLAELNLMEQIEREAAAEEMRWVREMNRRGLGGMDEGAPRAGAIWRVL</sequence>
<feature type="compositionally biased region" description="Low complexity" evidence="1">
    <location>
        <begin position="49"/>
        <end position="68"/>
    </location>
</feature>
<feature type="compositionally biased region" description="Low complexity" evidence="1">
    <location>
        <begin position="111"/>
        <end position="132"/>
    </location>
</feature>
<feature type="compositionally biased region" description="Low complexity" evidence="1">
    <location>
        <begin position="479"/>
        <end position="499"/>
    </location>
</feature>
<feature type="compositionally biased region" description="Polar residues" evidence="1">
    <location>
        <begin position="1"/>
        <end position="38"/>
    </location>
</feature>
<organism evidence="2 3">
    <name type="scientific">Chaetomium strumarium</name>
    <dbReference type="NCBI Taxonomy" id="1170767"/>
    <lineage>
        <taxon>Eukaryota</taxon>
        <taxon>Fungi</taxon>
        <taxon>Dikarya</taxon>
        <taxon>Ascomycota</taxon>
        <taxon>Pezizomycotina</taxon>
        <taxon>Sordariomycetes</taxon>
        <taxon>Sordariomycetidae</taxon>
        <taxon>Sordariales</taxon>
        <taxon>Chaetomiaceae</taxon>
        <taxon>Chaetomium</taxon>
    </lineage>
</organism>
<evidence type="ECO:0000313" key="3">
    <source>
        <dbReference type="Proteomes" id="UP001273166"/>
    </source>
</evidence>
<feature type="compositionally biased region" description="Polar residues" evidence="1">
    <location>
        <begin position="174"/>
        <end position="188"/>
    </location>
</feature>
<feature type="region of interest" description="Disordered" evidence="1">
    <location>
        <begin position="479"/>
        <end position="517"/>
    </location>
</feature>
<accession>A0AAJ0LY80</accession>